<dbReference type="EMBL" id="OV170221">
    <property type="protein sequence ID" value="CAH0714040.1"/>
    <property type="molecule type" value="Genomic_DNA"/>
</dbReference>
<name>A0A8J9V789_9NEOP</name>
<feature type="non-terminal residue" evidence="1">
    <location>
        <position position="89"/>
    </location>
</feature>
<keyword evidence="2" id="KW-1185">Reference proteome</keyword>
<dbReference type="Proteomes" id="UP000838878">
    <property type="component" value="Chromosome 1"/>
</dbReference>
<accession>A0A8J9V789</accession>
<protein>
    <submittedName>
        <fullName evidence="1">Uncharacterized protein</fullName>
    </submittedName>
</protein>
<organism evidence="1 2">
    <name type="scientific">Brenthis ino</name>
    <name type="common">lesser marbled fritillary</name>
    <dbReference type="NCBI Taxonomy" id="405034"/>
    <lineage>
        <taxon>Eukaryota</taxon>
        <taxon>Metazoa</taxon>
        <taxon>Ecdysozoa</taxon>
        <taxon>Arthropoda</taxon>
        <taxon>Hexapoda</taxon>
        <taxon>Insecta</taxon>
        <taxon>Pterygota</taxon>
        <taxon>Neoptera</taxon>
        <taxon>Endopterygota</taxon>
        <taxon>Lepidoptera</taxon>
        <taxon>Glossata</taxon>
        <taxon>Ditrysia</taxon>
        <taxon>Papilionoidea</taxon>
        <taxon>Nymphalidae</taxon>
        <taxon>Heliconiinae</taxon>
        <taxon>Argynnini</taxon>
        <taxon>Brenthis</taxon>
    </lineage>
</organism>
<dbReference type="AlphaFoldDB" id="A0A8J9V789"/>
<sequence>MLVSMYYVRWHCVRVGRDVRAAALAAGGWAGAAGGGVSLREVENREVIVSCRLRAVGDASRRLNGSQISALQRAILSPALPNSLSANLA</sequence>
<reference evidence="1" key="1">
    <citation type="submission" date="2021-12" db="EMBL/GenBank/DDBJ databases">
        <authorList>
            <person name="Martin H S."/>
        </authorList>
    </citation>
    <scope>NUCLEOTIDE SEQUENCE</scope>
</reference>
<gene>
    <name evidence="1" type="ORF">BINO364_LOCUS1127</name>
</gene>
<proteinExistence type="predicted"/>
<evidence type="ECO:0000313" key="2">
    <source>
        <dbReference type="Proteomes" id="UP000838878"/>
    </source>
</evidence>
<evidence type="ECO:0000313" key="1">
    <source>
        <dbReference type="EMBL" id="CAH0714040.1"/>
    </source>
</evidence>